<dbReference type="InterPro" id="IPR015943">
    <property type="entry name" value="WD40/YVTN_repeat-like_dom_sf"/>
</dbReference>
<keyword evidence="1 3" id="KW-0853">WD repeat</keyword>
<dbReference type="AlphaFoldDB" id="A0A9N8WA59"/>
<feature type="domain" description="F-box" evidence="4">
    <location>
        <begin position="1"/>
        <end position="55"/>
    </location>
</feature>
<evidence type="ECO:0000256" key="3">
    <source>
        <dbReference type="PROSITE-ProRule" id="PRU00221"/>
    </source>
</evidence>
<dbReference type="Pfam" id="PF00400">
    <property type="entry name" value="WD40"/>
    <property type="match status" value="3"/>
</dbReference>
<dbReference type="PROSITE" id="PS50082">
    <property type="entry name" value="WD_REPEATS_2"/>
    <property type="match status" value="3"/>
</dbReference>
<keyword evidence="2" id="KW-0677">Repeat</keyword>
<dbReference type="PROSITE" id="PS00678">
    <property type="entry name" value="WD_REPEATS_1"/>
    <property type="match status" value="1"/>
</dbReference>
<dbReference type="EMBL" id="CAJVPQ010000409">
    <property type="protein sequence ID" value="CAG8479000.1"/>
    <property type="molecule type" value="Genomic_DNA"/>
</dbReference>
<dbReference type="InterPro" id="IPR019775">
    <property type="entry name" value="WD40_repeat_CS"/>
</dbReference>
<protein>
    <submittedName>
        <fullName evidence="5">17362_t:CDS:1</fullName>
    </submittedName>
</protein>
<feature type="repeat" description="WD" evidence="3">
    <location>
        <begin position="145"/>
        <end position="179"/>
    </location>
</feature>
<sequence>MVMIFNFPFDIIVNILNLLTIQEIVQLRLVNKSYNKLIKEYGFKLYFTNQKWNIILSDPTIEKRHSSSLSADNWQQKVSFGYITQQNWKKKKFSSTVVTKYHGQSLIPKLKFDKEKLLCCVENFIEIYYFNKYSYADFNHRKKRFMAHNNDVTDILISGRNDEIYTSSVDSTIKKWNLKKLRNNINYRQDYYSRPYNLTPKKTFKGHKKSVQSIYMFTNDPLNLYSISFDETLRIWNTETTQSQLEIQLPGRPRVIRGLSSKNNLIGVGNRSKEHLTLYYVTPNDLVKSTEIKGHQSTVYDLASNQNLPNTFVTGCYDGVCRLFDVRTMQCVASYRDPYDYHPVFSVDYDAYRIAAGASRNGIIRIFDLRYNKNHYNIHQGVKKGARNNDGWSLYLGNNRSPVYSLQMDHSKIFATLSNMTWMLDFSKDIKHQRQNHHKMNDVSCLHYTHSKKWLGLG</sequence>
<evidence type="ECO:0000256" key="2">
    <source>
        <dbReference type="ARBA" id="ARBA00022737"/>
    </source>
</evidence>
<dbReference type="InterPro" id="IPR036322">
    <property type="entry name" value="WD40_repeat_dom_sf"/>
</dbReference>
<dbReference type="PANTHER" id="PTHR19848:SF8">
    <property type="entry name" value="F-BOX AND WD REPEAT DOMAIN CONTAINING 7"/>
    <property type="match status" value="1"/>
</dbReference>
<dbReference type="SUPFAM" id="SSF50978">
    <property type="entry name" value="WD40 repeat-like"/>
    <property type="match status" value="1"/>
</dbReference>
<accession>A0A9N8WA59</accession>
<dbReference type="PROSITE" id="PS50181">
    <property type="entry name" value="FBOX"/>
    <property type="match status" value="1"/>
</dbReference>
<dbReference type="Proteomes" id="UP000789570">
    <property type="component" value="Unassembled WGS sequence"/>
</dbReference>
<dbReference type="PANTHER" id="PTHR19848">
    <property type="entry name" value="WD40 REPEAT PROTEIN"/>
    <property type="match status" value="1"/>
</dbReference>
<dbReference type="InterPro" id="IPR001810">
    <property type="entry name" value="F-box_dom"/>
</dbReference>
<evidence type="ECO:0000313" key="6">
    <source>
        <dbReference type="Proteomes" id="UP000789570"/>
    </source>
</evidence>
<evidence type="ECO:0000313" key="5">
    <source>
        <dbReference type="EMBL" id="CAG8479000.1"/>
    </source>
</evidence>
<dbReference type="Pfam" id="PF00646">
    <property type="entry name" value="F-box"/>
    <property type="match status" value="1"/>
</dbReference>
<keyword evidence="6" id="KW-1185">Reference proteome</keyword>
<dbReference type="Gene3D" id="2.130.10.10">
    <property type="entry name" value="YVTN repeat-like/Quinoprotein amine dehydrogenase"/>
    <property type="match status" value="1"/>
</dbReference>
<proteinExistence type="predicted"/>
<gene>
    <name evidence="5" type="ORF">FCALED_LOCUS2610</name>
</gene>
<comment type="caution">
    <text evidence="5">The sequence shown here is derived from an EMBL/GenBank/DDBJ whole genome shotgun (WGS) entry which is preliminary data.</text>
</comment>
<reference evidence="5" key="1">
    <citation type="submission" date="2021-06" db="EMBL/GenBank/DDBJ databases">
        <authorList>
            <person name="Kallberg Y."/>
            <person name="Tangrot J."/>
            <person name="Rosling A."/>
        </authorList>
    </citation>
    <scope>NUCLEOTIDE SEQUENCE</scope>
    <source>
        <strain evidence="5">UK204</strain>
    </source>
</reference>
<dbReference type="OrthoDB" id="1259151at2759"/>
<dbReference type="InterPro" id="IPR001680">
    <property type="entry name" value="WD40_rpt"/>
</dbReference>
<name>A0A9N8WA59_9GLOM</name>
<evidence type="ECO:0000256" key="1">
    <source>
        <dbReference type="ARBA" id="ARBA00022574"/>
    </source>
</evidence>
<dbReference type="InterPro" id="IPR036047">
    <property type="entry name" value="F-box-like_dom_sf"/>
</dbReference>
<dbReference type="PROSITE" id="PS50294">
    <property type="entry name" value="WD_REPEATS_REGION"/>
    <property type="match status" value="1"/>
</dbReference>
<feature type="repeat" description="WD" evidence="3">
    <location>
        <begin position="292"/>
        <end position="334"/>
    </location>
</feature>
<evidence type="ECO:0000259" key="4">
    <source>
        <dbReference type="PROSITE" id="PS50181"/>
    </source>
</evidence>
<dbReference type="SUPFAM" id="SSF81383">
    <property type="entry name" value="F-box domain"/>
    <property type="match status" value="1"/>
</dbReference>
<organism evidence="5 6">
    <name type="scientific">Funneliformis caledonium</name>
    <dbReference type="NCBI Taxonomy" id="1117310"/>
    <lineage>
        <taxon>Eukaryota</taxon>
        <taxon>Fungi</taxon>
        <taxon>Fungi incertae sedis</taxon>
        <taxon>Mucoromycota</taxon>
        <taxon>Glomeromycotina</taxon>
        <taxon>Glomeromycetes</taxon>
        <taxon>Glomerales</taxon>
        <taxon>Glomeraceae</taxon>
        <taxon>Funneliformis</taxon>
    </lineage>
</organism>
<feature type="repeat" description="WD" evidence="3">
    <location>
        <begin position="204"/>
        <end position="246"/>
    </location>
</feature>
<dbReference type="SMART" id="SM00320">
    <property type="entry name" value="WD40"/>
    <property type="match status" value="4"/>
</dbReference>